<accession>A0A4S8NTN6</accession>
<keyword evidence="1 5" id="KW-0489">Methyltransferase</keyword>
<evidence type="ECO:0000313" key="6">
    <source>
        <dbReference type="Proteomes" id="UP000308828"/>
    </source>
</evidence>
<keyword evidence="2 5" id="KW-0808">Transferase</keyword>
<dbReference type="GO" id="GO:0032259">
    <property type="term" value="P:methylation"/>
    <property type="evidence" value="ECO:0007669"/>
    <property type="project" value="UniProtKB-KW"/>
</dbReference>
<dbReference type="SUPFAM" id="SSF53335">
    <property type="entry name" value="S-adenosyl-L-methionine-dependent methyltransferases"/>
    <property type="match status" value="2"/>
</dbReference>
<protein>
    <submittedName>
        <fullName evidence="5">Methyltransferase domain-containing protein</fullName>
    </submittedName>
</protein>
<proteinExistence type="predicted"/>
<evidence type="ECO:0000256" key="1">
    <source>
        <dbReference type="ARBA" id="ARBA00022603"/>
    </source>
</evidence>
<gene>
    <name evidence="5" type="ORF">FAA97_16950</name>
</gene>
<evidence type="ECO:0000259" key="4">
    <source>
        <dbReference type="Pfam" id="PF13649"/>
    </source>
</evidence>
<dbReference type="Pfam" id="PF08241">
    <property type="entry name" value="Methyltransf_11"/>
    <property type="match status" value="1"/>
</dbReference>
<evidence type="ECO:0000313" key="5">
    <source>
        <dbReference type="EMBL" id="THV20887.1"/>
    </source>
</evidence>
<dbReference type="AlphaFoldDB" id="A0A4S8NTN6"/>
<reference evidence="5 6" key="1">
    <citation type="submission" date="2019-04" db="EMBL/GenBank/DDBJ databases">
        <title>Genome sequence of strain shin9-1.</title>
        <authorList>
            <person name="Gao J."/>
            <person name="Sun J."/>
        </authorList>
    </citation>
    <scope>NUCLEOTIDE SEQUENCE [LARGE SCALE GENOMIC DNA]</scope>
    <source>
        <strain evidence="6">shin9-1</strain>
    </source>
</reference>
<dbReference type="Gene3D" id="3.40.50.150">
    <property type="entry name" value="Vaccinia Virus protein VP39"/>
    <property type="match status" value="2"/>
</dbReference>
<dbReference type="EMBL" id="STGV01000006">
    <property type="protein sequence ID" value="THV20887.1"/>
    <property type="molecule type" value="Genomic_DNA"/>
</dbReference>
<dbReference type="InterPro" id="IPR013216">
    <property type="entry name" value="Methyltransf_11"/>
</dbReference>
<dbReference type="CDD" id="cd02440">
    <property type="entry name" value="AdoMet_MTases"/>
    <property type="match status" value="2"/>
</dbReference>
<evidence type="ECO:0000259" key="3">
    <source>
        <dbReference type="Pfam" id="PF08241"/>
    </source>
</evidence>
<sequence length="553" mass="58760">MQGLSPMNARSAQDYYCSIVAALKQKNVPPGGEAMIEAILAAVPVGAAKIIDLGCNTGWVARQVAKAFPSARVLGLDINPAMIDAAEAAARQEQSSAVFACVDGAAMQTLAAGADVIICGGSAAFFEDPAAVYRAVTGCLKPGGLLIDCHYVYDADVPADLRREERAMFGLGWMPKGLSAIAGVYEEAGLTMAAIRRLPRFAFEDSAAAVLAREILQGVPEMQELVQAMTKRRALINALSGYRYPYLLVASSGTPAAQAPGAGERDLTKAIATLDLFSMPIARQPMSVLRDYLPYRFLAYVGDPDAAPGGGRAVETLARTLETLGIGQKGRVLDIGCFTGLSSIVLASHFEGVIGLDIEAEFVEIAGSIGRALLSPAQFLVGDGSRTGYAPASFDAVTMTATLAYTPRPQALLAEASRILKSDGLLAEFVYHHFDRAPETAEKIQAAVGPDVVLAPLSRRLDMFETAGFDLVELNAVETGAASSSEQTVLRDYVVHREHVLDPCKSREDLKAFADLFTHYTGRLSDCLDKPVAYLGVFSKSGQGNRPCNQNRD</sequence>
<dbReference type="Proteomes" id="UP000308828">
    <property type="component" value="Unassembled WGS sequence"/>
</dbReference>
<dbReference type="GO" id="GO:0008757">
    <property type="term" value="F:S-adenosylmethionine-dependent methyltransferase activity"/>
    <property type="evidence" value="ECO:0007669"/>
    <property type="project" value="InterPro"/>
</dbReference>
<feature type="domain" description="Methyltransferase" evidence="4">
    <location>
        <begin position="50"/>
        <end position="144"/>
    </location>
</feature>
<dbReference type="PANTHER" id="PTHR43861">
    <property type="entry name" value="TRANS-ACONITATE 2-METHYLTRANSFERASE-RELATED"/>
    <property type="match status" value="1"/>
</dbReference>
<evidence type="ECO:0000256" key="2">
    <source>
        <dbReference type="ARBA" id="ARBA00022679"/>
    </source>
</evidence>
<comment type="caution">
    <text evidence="5">The sequence shown here is derived from an EMBL/GenBank/DDBJ whole genome shotgun (WGS) entry which is preliminary data.</text>
</comment>
<keyword evidence="6" id="KW-1185">Reference proteome</keyword>
<dbReference type="PANTHER" id="PTHR43861:SF1">
    <property type="entry name" value="TRANS-ACONITATE 2-METHYLTRANSFERASE"/>
    <property type="match status" value="1"/>
</dbReference>
<feature type="domain" description="Methyltransferase type 11" evidence="3">
    <location>
        <begin position="333"/>
        <end position="427"/>
    </location>
</feature>
<dbReference type="InterPro" id="IPR041698">
    <property type="entry name" value="Methyltransf_25"/>
</dbReference>
<name>A0A4S8NTN6_9HYPH</name>
<dbReference type="OrthoDB" id="9777638at2"/>
<organism evidence="5 6">
    <name type="scientific">Peteryoungia ipomoeae</name>
    <dbReference type="NCBI Taxonomy" id="1210932"/>
    <lineage>
        <taxon>Bacteria</taxon>
        <taxon>Pseudomonadati</taxon>
        <taxon>Pseudomonadota</taxon>
        <taxon>Alphaproteobacteria</taxon>
        <taxon>Hyphomicrobiales</taxon>
        <taxon>Rhizobiaceae</taxon>
        <taxon>Peteryoungia</taxon>
    </lineage>
</organism>
<dbReference type="InterPro" id="IPR029063">
    <property type="entry name" value="SAM-dependent_MTases_sf"/>
</dbReference>
<dbReference type="Pfam" id="PF13649">
    <property type="entry name" value="Methyltransf_25"/>
    <property type="match status" value="1"/>
</dbReference>